<dbReference type="AlphaFoldDB" id="D6U8Z4"/>
<keyword evidence="1" id="KW-0812">Transmembrane</keyword>
<name>D6U8Z4_KTERA</name>
<evidence type="ECO:0000313" key="2">
    <source>
        <dbReference type="EMBL" id="EFH79549.1"/>
    </source>
</evidence>
<sequence>MAETIVPQSKAEHLAYQAILLFLTLKGLSRAALAGVGLVLILFVFSTIINAVAELGASIADTWHRSTCIEQLLILIVAFLCVRYAGPRLARLLKRGL</sequence>
<keyword evidence="1" id="KW-0472">Membrane</keyword>
<keyword evidence="1" id="KW-1133">Transmembrane helix</keyword>
<evidence type="ECO:0000256" key="1">
    <source>
        <dbReference type="SAM" id="Phobius"/>
    </source>
</evidence>
<accession>D6U8Z4</accession>
<evidence type="ECO:0000313" key="3">
    <source>
        <dbReference type="Proteomes" id="UP000004508"/>
    </source>
</evidence>
<proteinExistence type="predicted"/>
<keyword evidence="3" id="KW-1185">Reference proteome</keyword>
<feature type="transmembrane region" description="Helical" evidence="1">
    <location>
        <begin position="69"/>
        <end position="86"/>
    </location>
</feature>
<protein>
    <submittedName>
        <fullName evidence="2">Uncharacterized protein</fullName>
    </submittedName>
</protein>
<comment type="caution">
    <text evidence="2">The sequence shown here is derived from an EMBL/GenBank/DDBJ whole genome shotgun (WGS) entry which is preliminary data.</text>
</comment>
<dbReference type="EMBL" id="ADVG01000008">
    <property type="protein sequence ID" value="EFH79549.1"/>
    <property type="molecule type" value="Genomic_DNA"/>
</dbReference>
<dbReference type="RefSeq" id="WP_007923723.1">
    <property type="nucleotide sequence ID" value="NZ_ADVG01000008.1"/>
</dbReference>
<reference evidence="2 3" key="1">
    <citation type="journal article" date="2011" name="Stand. Genomic Sci.">
        <title>Non-contiguous finished genome sequence and contextual data of the filamentous soil bacterium Ktedonobacter racemifer type strain (SOSP1-21).</title>
        <authorList>
            <person name="Chang Y.J."/>
            <person name="Land M."/>
            <person name="Hauser L."/>
            <person name="Chertkov O."/>
            <person name="Del Rio T.G."/>
            <person name="Nolan M."/>
            <person name="Copeland A."/>
            <person name="Tice H."/>
            <person name="Cheng J.F."/>
            <person name="Lucas S."/>
            <person name="Han C."/>
            <person name="Goodwin L."/>
            <person name="Pitluck S."/>
            <person name="Ivanova N."/>
            <person name="Ovchinikova G."/>
            <person name="Pati A."/>
            <person name="Chen A."/>
            <person name="Palaniappan K."/>
            <person name="Mavromatis K."/>
            <person name="Liolios K."/>
            <person name="Brettin T."/>
            <person name="Fiebig A."/>
            <person name="Rohde M."/>
            <person name="Abt B."/>
            <person name="Goker M."/>
            <person name="Detter J.C."/>
            <person name="Woyke T."/>
            <person name="Bristow J."/>
            <person name="Eisen J.A."/>
            <person name="Markowitz V."/>
            <person name="Hugenholtz P."/>
            <person name="Kyrpides N.C."/>
            <person name="Klenk H.P."/>
            <person name="Lapidus A."/>
        </authorList>
    </citation>
    <scope>NUCLEOTIDE SEQUENCE [LARGE SCALE GENOMIC DNA]</scope>
    <source>
        <strain evidence="3">DSM 44963</strain>
    </source>
</reference>
<feature type="transmembrane region" description="Helical" evidence="1">
    <location>
        <begin position="31"/>
        <end position="49"/>
    </location>
</feature>
<dbReference type="InParanoid" id="D6U8Z4"/>
<gene>
    <name evidence="2" type="ORF">Krac_0059</name>
</gene>
<dbReference type="Proteomes" id="UP000004508">
    <property type="component" value="Unassembled WGS sequence"/>
</dbReference>
<organism evidence="2 3">
    <name type="scientific">Ktedonobacter racemifer DSM 44963</name>
    <dbReference type="NCBI Taxonomy" id="485913"/>
    <lineage>
        <taxon>Bacteria</taxon>
        <taxon>Bacillati</taxon>
        <taxon>Chloroflexota</taxon>
        <taxon>Ktedonobacteria</taxon>
        <taxon>Ktedonobacterales</taxon>
        <taxon>Ktedonobacteraceae</taxon>
        <taxon>Ktedonobacter</taxon>
    </lineage>
</organism>
<dbReference type="STRING" id="485913.Krac_0059"/>